<name>A0ABT2HA08_9MICO</name>
<organism evidence="1 2">
    <name type="scientific">Herbiconiux daphne</name>
    <dbReference type="NCBI Taxonomy" id="2970914"/>
    <lineage>
        <taxon>Bacteria</taxon>
        <taxon>Bacillati</taxon>
        <taxon>Actinomycetota</taxon>
        <taxon>Actinomycetes</taxon>
        <taxon>Micrococcales</taxon>
        <taxon>Microbacteriaceae</taxon>
        <taxon>Herbiconiux</taxon>
    </lineage>
</organism>
<proteinExistence type="predicted"/>
<gene>
    <name evidence="1" type="ORF">N1032_23955</name>
</gene>
<dbReference type="Proteomes" id="UP001165586">
    <property type="component" value="Unassembled WGS sequence"/>
</dbReference>
<comment type="caution">
    <text evidence="1">The sequence shown here is derived from an EMBL/GenBank/DDBJ whole genome shotgun (WGS) entry which is preliminary data.</text>
</comment>
<dbReference type="RefSeq" id="WP_259542949.1">
    <property type="nucleotide sequence ID" value="NZ_JANLCJ010000183.1"/>
</dbReference>
<dbReference type="EMBL" id="JANLCJ010000183">
    <property type="protein sequence ID" value="MCS5736791.1"/>
    <property type="molecule type" value="Genomic_DNA"/>
</dbReference>
<protein>
    <submittedName>
        <fullName evidence="1">Uncharacterized protein</fullName>
    </submittedName>
</protein>
<evidence type="ECO:0000313" key="1">
    <source>
        <dbReference type="EMBL" id="MCS5736791.1"/>
    </source>
</evidence>
<sequence length="77" mass="9080">MSATTAEVSQLNIDLAYHQARVKRCIDNQRQHWMFAFGLFDAPSELTEKNSFETYWELESEIQTSLSKIQKIKEKLR</sequence>
<keyword evidence="2" id="KW-1185">Reference proteome</keyword>
<reference evidence="1" key="1">
    <citation type="submission" date="2022-08" db="EMBL/GenBank/DDBJ databases">
        <authorList>
            <person name="Deng Y."/>
            <person name="Han X.-F."/>
            <person name="Zhang Y.-Q."/>
        </authorList>
    </citation>
    <scope>NUCLEOTIDE SEQUENCE</scope>
    <source>
        <strain evidence="1">CPCC 203386</strain>
    </source>
</reference>
<evidence type="ECO:0000313" key="2">
    <source>
        <dbReference type="Proteomes" id="UP001165586"/>
    </source>
</evidence>
<accession>A0ABT2HA08</accession>